<dbReference type="Proteomes" id="UP000001037">
    <property type="component" value="Chromosome"/>
</dbReference>
<evidence type="ECO:0000313" key="1">
    <source>
        <dbReference type="EMBL" id="AEM38730.1"/>
    </source>
</evidence>
<evidence type="ECO:0008006" key="3">
    <source>
        <dbReference type="Google" id="ProtNLM"/>
    </source>
</evidence>
<dbReference type="KEGG" id="pfm:Pyrfu_0861"/>
<evidence type="ECO:0000313" key="2">
    <source>
        <dbReference type="Proteomes" id="UP000001037"/>
    </source>
</evidence>
<accession>G0EDW1</accession>
<keyword evidence="2" id="KW-1185">Reference proteome</keyword>
<proteinExistence type="predicted"/>
<gene>
    <name evidence="1" type="ordered locus">Pyrfu_0861</name>
</gene>
<dbReference type="InParanoid" id="G0EDW1"/>
<name>G0EDW1_PYRF1</name>
<dbReference type="STRING" id="694429.Pyrfu_0861"/>
<sequence length="287" mass="32100">MHLPVEGWAVRVNGHVYLVKGCEHPLPCIHVIPRRLGRTKVKDPWTIVGQGVPVRWSPCLNVKLHMVCPWDDYDLLDPIARLEELISSGFRDPIIEQLYSVLGSSVGVTGSLLYGGEHRDIDIVVYGVRESVEALDLILEMFKSGKLAPPPYKEYNIVKREVGIKDWIYISRRNPLVFRDLGSNRVYSIRLVGCKEPVRCPDIVARSPVHASIVIVRHLTPPCVTPGLYECRARDGGKLVMLTLRSSLSCLPLGAMIEGIFILEQVKNGIARLVPDGGYVRIRLLQG</sequence>
<protein>
    <recommendedName>
        <fullName evidence="3">Polymerase nucleotidyl transferase domain-containing protein</fullName>
    </recommendedName>
</protein>
<reference evidence="1 2" key="1">
    <citation type="journal article" date="2011" name="Stand. Genomic Sci.">
        <title>Complete genome sequence of the hyperthermophilic chemolithoautotroph Pyrolobus fumarii type strain (1A).</title>
        <authorList>
            <person name="Anderson I."/>
            <person name="Goker M."/>
            <person name="Nolan M."/>
            <person name="Lucas S."/>
            <person name="Hammon N."/>
            <person name="Deshpande S."/>
            <person name="Cheng J.F."/>
            <person name="Tapia R."/>
            <person name="Han C."/>
            <person name="Goodwin L."/>
            <person name="Pitluck S."/>
            <person name="Huntemann M."/>
            <person name="Liolios K."/>
            <person name="Ivanova N."/>
            <person name="Pagani I."/>
            <person name="Mavromatis K."/>
            <person name="Ovchinikova G."/>
            <person name="Pati A."/>
            <person name="Chen A."/>
            <person name="Palaniappan K."/>
            <person name="Land M."/>
            <person name="Hauser L."/>
            <person name="Brambilla E.M."/>
            <person name="Huber H."/>
            <person name="Yasawong M."/>
            <person name="Rohde M."/>
            <person name="Spring S."/>
            <person name="Abt B."/>
            <person name="Sikorski J."/>
            <person name="Wirth R."/>
            <person name="Detter J.C."/>
            <person name="Woyke T."/>
            <person name="Bristow J."/>
            <person name="Eisen J.A."/>
            <person name="Markowitz V."/>
            <person name="Hugenholtz P."/>
            <person name="Kyrpides N.C."/>
            <person name="Klenk H.P."/>
            <person name="Lapidus A."/>
        </authorList>
    </citation>
    <scope>NUCLEOTIDE SEQUENCE [LARGE SCALE GENOMIC DNA]</scope>
    <source>
        <strain evidence="2">DSM 11204 / 1A</strain>
    </source>
</reference>
<dbReference type="eggNOG" id="arCOG01830">
    <property type="taxonomic scope" value="Archaea"/>
</dbReference>
<dbReference type="EMBL" id="CP002838">
    <property type="protein sequence ID" value="AEM38730.1"/>
    <property type="molecule type" value="Genomic_DNA"/>
</dbReference>
<organism evidence="1 2">
    <name type="scientific">Pyrolobus fumarii (strain DSM 11204 / 1A)</name>
    <dbReference type="NCBI Taxonomy" id="694429"/>
    <lineage>
        <taxon>Archaea</taxon>
        <taxon>Thermoproteota</taxon>
        <taxon>Thermoprotei</taxon>
        <taxon>Desulfurococcales</taxon>
        <taxon>Pyrodictiaceae</taxon>
        <taxon>Pyrolobus</taxon>
    </lineage>
</organism>
<dbReference type="HOGENOM" id="CLU_893137_0_0_2"/>
<dbReference type="AlphaFoldDB" id="G0EDW1"/>